<accession>A0AAV9Z1H9</accession>
<feature type="region of interest" description="Disordered" evidence="1">
    <location>
        <begin position="847"/>
        <end position="990"/>
    </location>
</feature>
<feature type="region of interest" description="Disordered" evidence="1">
    <location>
        <begin position="505"/>
        <end position="616"/>
    </location>
</feature>
<dbReference type="GO" id="GO:0016567">
    <property type="term" value="P:protein ubiquitination"/>
    <property type="evidence" value="ECO:0007669"/>
    <property type="project" value="InterPro"/>
</dbReference>
<evidence type="ECO:0000313" key="3">
    <source>
        <dbReference type="Proteomes" id="UP001362999"/>
    </source>
</evidence>
<feature type="region of interest" description="Disordered" evidence="1">
    <location>
        <begin position="811"/>
        <end position="835"/>
    </location>
</feature>
<feature type="compositionally biased region" description="Basic and acidic residues" evidence="1">
    <location>
        <begin position="881"/>
        <end position="907"/>
    </location>
</feature>
<name>A0AAV9Z1H9_9AGAR</name>
<organism evidence="2 3">
    <name type="scientific">Favolaschia claudopus</name>
    <dbReference type="NCBI Taxonomy" id="2862362"/>
    <lineage>
        <taxon>Eukaryota</taxon>
        <taxon>Fungi</taxon>
        <taxon>Dikarya</taxon>
        <taxon>Basidiomycota</taxon>
        <taxon>Agaricomycotina</taxon>
        <taxon>Agaricomycetes</taxon>
        <taxon>Agaricomycetidae</taxon>
        <taxon>Agaricales</taxon>
        <taxon>Marasmiineae</taxon>
        <taxon>Mycenaceae</taxon>
        <taxon>Favolaschia</taxon>
    </lineage>
</organism>
<feature type="compositionally biased region" description="Polar residues" evidence="1">
    <location>
        <begin position="1"/>
        <end position="10"/>
    </location>
</feature>
<feature type="compositionally biased region" description="Basic and acidic residues" evidence="1">
    <location>
        <begin position="850"/>
        <end position="864"/>
    </location>
</feature>
<feature type="compositionally biased region" description="Pro residues" evidence="1">
    <location>
        <begin position="43"/>
        <end position="53"/>
    </location>
</feature>
<feature type="compositionally biased region" description="Basic and acidic residues" evidence="1">
    <location>
        <begin position="11"/>
        <end position="23"/>
    </location>
</feature>
<dbReference type="PANTHER" id="PTHR15439">
    <property type="entry name" value="RETINOBLASTOMA-BINDING PROTEIN 6"/>
    <property type="match status" value="1"/>
</dbReference>
<proteinExistence type="predicted"/>
<feature type="compositionally biased region" description="Basic and acidic residues" evidence="1">
    <location>
        <begin position="925"/>
        <end position="937"/>
    </location>
</feature>
<comment type="caution">
    <text evidence="2">The sequence shown here is derived from an EMBL/GenBank/DDBJ whole genome shotgun (WGS) entry which is preliminary data.</text>
</comment>
<evidence type="ECO:0000256" key="1">
    <source>
        <dbReference type="SAM" id="MobiDB-lite"/>
    </source>
</evidence>
<feature type="compositionally biased region" description="Low complexity" evidence="1">
    <location>
        <begin position="25"/>
        <end position="42"/>
    </location>
</feature>
<dbReference type="InterPro" id="IPR033489">
    <property type="entry name" value="RBBP6"/>
</dbReference>
<feature type="compositionally biased region" description="Low complexity" evidence="1">
    <location>
        <begin position="908"/>
        <end position="917"/>
    </location>
</feature>
<dbReference type="Proteomes" id="UP001362999">
    <property type="component" value="Unassembled WGS sequence"/>
</dbReference>
<evidence type="ECO:0000313" key="2">
    <source>
        <dbReference type="EMBL" id="KAK6967148.1"/>
    </source>
</evidence>
<dbReference type="AlphaFoldDB" id="A0AAV9Z1H9"/>
<feature type="region of interest" description="Disordered" evidence="1">
    <location>
        <begin position="1"/>
        <end position="250"/>
    </location>
</feature>
<feature type="compositionally biased region" description="Acidic residues" evidence="1">
    <location>
        <begin position="523"/>
        <end position="540"/>
    </location>
</feature>
<dbReference type="GO" id="GO:0061630">
    <property type="term" value="F:ubiquitin protein ligase activity"/>
    <property type="evidence" value="ECO:0007669"/>
    <property type="project" value="InterPro"/>
</dbReference>
<feature type="compositionally biased region" description="Basic and acidic residues" evidence="1">
    <location>
        <begin position="118"/>
        <end position="157"/>
    </location>
</feature>
<feature type="region of interest" description="Disordered" evidence="1">
    <location>
        <begin position="344"/>
        <end position="398"/>
    </location>
</feature>
<keyword evidence="3" id="KW-1185">Reference proteome</keyword>
<sequence>MNVASLLQDSPSDRRTQKQDTHRWPQQSTQQQQPQQQQQKASWPPPPPQPAPYPYRAEPYPRQPPPPANPSSSSGAPGYMPPRQHAAHYPSPPSPGPPGPQAYSEPSPMYAPMGALRQPRDHRDRDRDRDRDRERDHLREREMRERERDRDRDRDFAPHSPHPSLAWPRQQEGGSSGPRAFQGQFHTSFVSAPSSPPRVAPPNSKHSSVSVVVPISGNAKREREHERIRERERDAYNSWGVPAGPPGMTDAEWELHQQQQQLIAPPVAESIIPVQQPPPPPQAEIPRERVFRAKKTINLGTYVYPNIPFPYTFPPPAATTTKSTQEEDPTLLALDTRATLLFPSAHLPSLPPKQGRTRLWGGALPDSVLPSSSSPPKRDSRSTNDTKPATEPAHRRLYTDDSDPVLAAVHAGWVTWSVLGRARREGRDVRVEVRVVRVLGRDNTEIDSSDDVTEAVGRFVGGLGARCGRGWEEMVKEEATDGERVKMGALLVGKKKKADEEVEIVPEKVKESEQEKEKKEAEGEAGDEEEGEIREEETEAEKEKARVAAEKEKEKEAEALREQEKLEQEQRTRDVEMAAVQEKEKEKEVKVEETEKKTEEDQKDDPSDDGRTLLSAGWGAGHDGSAFEILGVWVEGGRQTQGHAHSRTIQNRAQRLAEYGARRAELGCGPFPSTTTTTCTSPLCPAGRKRRTRPWERASPPTRGANGSVLGVVWEVDEGREEEGCSKEKGGREKDERSMRVCACVAALGKDRTVLKGRSVVCGFGLGGCVGFKYDADAVRRVLFPEPEPLIPDDSMLVDSIAIGRRVHALKGAQTDEVEEDGERPPPRKRRRVSGLEDVYAAAFEGEGEADVRVRDGEEEKGERQEEEEEEGKMVVEPGEGEGKEGGKGAEKDKDKDKDKDKEREAESAQAPQEESPVLVVMEQPIEKEKPKLDMRDVQLTTADGKLLVFSRVDVAPPPPSTDYAISPSAPPATTSSSSPHPQDESRWDVARIDGGSTEVLHRRVGKEEVDFAEGGVRFRGVVGGDGKEGMAVDGDTKMNIDADANWRERMGVVLWRYGS</sequence>
<feature type="compositionally biased region" description="Basic and acidic residues" evidence="1">
    <location>
        <begin position="541"/>
        <end position="611"/>
    </location>
</feature>
<dbReference type="GO" id="GO:0005634">
    <property type="term" value="C:nucleus"/>
    <property type="evidence" value="ECO:0007669"/>
    <property type="project" value="TreeGrafter"/>
</dbReference>
<protein>
    <submittedName>
        <fullName evidence="2">Uncharacterized protein</fullName>
    </submittedName>
</protein>
<dbReference type="PANTHER" id="PTHR15439:SF0">
    <property type="entry name" value="CELL DIVISION CYCLE AND APOPTOSIS REGULATOR PROTEIN 1-RELATED"/>
    <property type="match status" value="1"/>
</dbReference>
<dbReference type="GO" id="GO:0006397">
    <property type="term" value="P:mRNA processing"/>
    <property type="evidence" value="ECO:0007669"/>
    <property type="project" value="InterPro"/>
</dbReference>
<dbReference type="GO" id="GO:0006511">
    <property type="term" value="P:ubiquitin-dependent protein catabolic process"/>
    <property type="evidence" value="ECO:0007669"/>
    <property type="project" value="TreeGrafter"/>
</dbReference>
<feature type="compositionally biased region" description="Basic and acidic residues" evidence="1">
    <location>
        <begin position="219"/>
        <end position="235"/>
    </location>
</feature>
<dbReference type="EMBL" id="JAWWNJ010000242">
    <property type="protein sequence ID" value="KAK6967148.1"/>
    <property type="molecule type" value="Genomic_DNA"/>
</dbReference>
<gene>
    <name evidence="2" type="ORF">R3P38DRAFT_3299114</name>
</gene>
<feature type="compositionally biased region" description="Pro residues" evidence="1">
    <location>
        <begin position="90"/>
        <end position="100"/>
    </location>
</feature>
<feature type="region of interest" description="Disordered" evidence="1">
    <location>
        <begin position="677"/>
        <end position="707"/>
    </location>
</feature>
<feature type="compositionally biased region" description="Basic and acidic residues" evidence="1">
    <location>
        <begin position="505"/>
        <end position="522"/>
    </location>
</feature>
<reference evidence="2 3" key="1">
    <citation type="journal article" date="2024" name="J Genomics">
        <title>Draft genome sequencing and assembly of Favolaschia claudopus CIRM-BRFM 2984 isolated from oak limbs.</title>
        <authorList>
            <person name="Navarro D."/>
            <person name="Drula E."/>
            <person name="Chaduli D."/>
            <person name="Cazenave R."/>
            <person name="Ahrendt S."/>
            <person name="Wang J."/>
            <person name="Lipzen A."/>
            <person name="Daum C."/>
            <person name="Barry K."/>
            <person name="Grigoriev I.V."/>
            <person name="Favel A."/>
            <person name="Rosso M.N."/>
            <person name="Martin F."/>
        </authorList>
    </citation>
    <scope>NUCLEOTIDE SEQUENCE [LARGE SCALE GENOMIC DNA]</scope>
    <source>
        <strain evidence="2 3">CIRM-BRFM 2984</strain>
    </source>
</reference>